<keyword evidence="3" id="KW-1185">Reference proteome</keyword>
<proteinExistence type="predicted"/>
<sequence length="102" mass="11553">MQRLKIRSAPLEVRAVSESTFEGVGRMTSGGIQVGESFDRFGVTWLVSFLLETNFILTYAFTGMILEFQLRIRSDSVENAFEFPCYSGRDIAEMLQKCPIKS</sequence>
<dbReference type="AlphaFoldDB" id="A0AAV4UNN6"/>
<accession>A0AAV4UNN6</accession>
<keyword evidence="1" id="KW-1133">Transmembrane helix</keyword>
<dbReference type="EMBL" id="BPLR01013174">
    <property type="protein sequence ID" value="GIY59164.1"/>
    <property type="molecule type" value="Genomic_DNA"/>
</dbReference>
<name>A0AAV4UNN6_CAEEX</name>
<feature type="transmembrane region" description="Helical" evidence="1">
    <location>
        <begin position="45"/>
        <end position="66"/>
    </location>
</feature>
<evidence type="ECO:0000256" key="1">
    <source>
        <dbReference type="SAM" id="Phobius"/>
    </source>
</evidence>
<reference evidence="2 3" key="1">
    <citation type="submission" date="2021-06" db="EMBL/GenBank/DDBJ databases">
        <title>Caerostris extrusa draft genome.</title>
        <authorList>
            <person name="Kono N."/>
            <person name="Arakawa K."/>
        </authorList>
    </citation>
    <scope>NUCLEOTIDE SEQUENCE [LARGE SCALE GENOMIC DNA]</scope>
</reference>
<evidence type="ECO:0000313" key="2">
    <source>
        <dbReference type="EMBL" id="GIY59164.1"/>
    </source>
</evidence>
<comment type="caution">
    <text evidence="2">The sequence shown here is derived from an EMBL/GenBank/DDBJ whole genome shotgun (WGS) entry which is preliminary data.</text>
</comment>
<protein>
    <submittedName>
        <fullName evidence="2">Uncharacterized protein</fullName>
    </submittedName>
</protein>
<dbReference type="Proteomes" id="UP001054945">
    <property type="component" value="Unassembled WGS sequence"/>
</dbReference>
<organism evidence="2 3">
    <name type="scientific">Caerostris extrusa</name>
    <name type="common">Bark spider</name>
    <name type="synonym">Caerostris bankana</name>
    <dbReference type="NCBI Taxonomy" id="172846"/>
    <lineage>
        <taxon>Eukaryota</taxon>
        <taxon>Metazoa</taxon>
        <taxon>Ecdysozoa</taxon>
        <taxon>Arthropoda</taxon>
        <taxon>Chelicerata</taxon>
        <taxon>Arachnida</taxon>
        <taxon>Araneae</taxon>
        <taxon>Araneomorphae</taxon>
        <taxon>Entelegynae</taxon>
        <taxon>Araneoidea</taxon>
        <taxon>Araneidae</taxon>
        <taxon>Caerostris</taxon>
    </lineage>
</organism>
<keyword evidence="1" id="KW-0472">Membrane</keyword>
<gene>
    <name evidence="2" type="ORF">CEXT_387591</name>
</gene>
<keyword evidence="1" id="KW-0812">Transmembrane</keyword>
<evidence type="ECO:0000313" key="3">
    <source>
        <dbReference type="Proteomes" id="UP001054945"/>
    </source>
</evidence>